<keyword evidence="6" id="KW-0472">Membrane</keyword>
<feature type="modified residue" description="FMN phosphoryl threonine" evidence="6">
    <location>
        <position position="177"/>
    </location>
</feature>
<gene>
    <name evidence="6" type="primary">rnfG</name>
    <name evidence="8" type="ORF">FOKN1_0967</name>
</gene>
<dbReference type="KEGG" id="ttc:FOKN1_0967"/>
<evidence type="ECO:0000256" key="5">
    <source>
        <dbReference type="ARBA" id="ARBA00022982"/>
    </source>
</evidence>
<dbReference type="EC" id="7.-.-.-" evidence="6"/>
<dbReference type="PANTHER" id="PTHR36118">
    <property type="entry name" value="ION-TRANSLOCATING OXIDOREDUCTASE COMPLEX SUBUNIT G"/>
    <property type="match status" value="1"/>
</dbReference>
<keyword evidence="6" id="KW-1003">Cell membrane</keyword>
<dbReference type="AlphaFoldDB" id="A0A1Z4VP23"/>
<dbReference type="Pfam" id="PF04205">
    <property type="entry name" value="FMN_bind"/>
    <property type="match status" value="1"/>
</dbReference>
<keyword evidence="6" id="KW-0997">Cell inner membrane</keyword>
<keyword evidence="6" id="KW-1278">Translocase</keyword>
<dbReference type="Proteomes" id="UP000218765">
    <property type="component" value="Chromosome"/>
</dbReference>
<name>A0A1Z4VP23_9GAMM</name>
<comment type="subunit">
    <text evidence="6">The complex is composed of six subunits: RnfA, RnfB, RnfC, RnfD, RnfE and RnfG.</text>
</comment>
<dbReference type="GO" id="GO:0022900">
    <property type="term" value="P:electron transport chain"/>
    <property type="evidence" value="ECO:0007669"/>
    <property type="project" value="UniProtKB-UniRule"/>
</dbReference>
<dbReference type="GO" id="GO:0009055">
    <property type="term" value="F:electron transfer activity"/>
    <property type="evidence" value="ECO:0007669"/>
    <property type="project" value="InterPro"/>
</dbReference>
<keyword evidence="6" id="KW-1133">Transmembrane helix</keyword>
<sequence length="219" mass="24302">MSSYRHILLTGVLLFAFAAIGTSLVAVTYQQSREQIERNERQVLRRHLNQVINPERYDNALLEDRIEVRDPAFGIDEPVTVYRARMQGMPVAAVFSTVAPDGYNGRIRLLVSIDVTGVITGVRVLSHRETPGLGDAIEAGRSDWIQGFVGRSLGDPPAQRWTVRRDGGAFDQFTGATITPRAVVNAIRRTLLYFDAHPTEVFARPEAAGRTPSDEPDDD</sequence>
<dbReference type="GO" id="GO:0010181">
    <property type="term" value="F:FMN binding"/>
    <property type="evidence" value="ECO:0007669"/>
    <property type="project" value="InterPro"/>
</dbReference>
<feature type="domain" description="FMN-binding" evidence="7">
    <location>
        <begin position="102"/>
        <end position="194"/>
    </location>
</feature>
<comment type="subcellular location">
    <subcellularLocation>
        <location evidence="6">Cell inner membrane</location>
        <topology evidence="6">Single-pass membrane protein</topology>
    </subcellularLocation>
</comment>
<evidence type="ECO:0000256" key="1">
    <source>
        <dbReference type="ARBA" id="ARBA00022448"/>
    </source>
</evidence>
<dbReference type="RefSeq" id="WP_231971564.1">
    <property type="nucleotide sequence ID" value="NZ_AP018052.1"/>
</dbReference>
<keyword evidence="4 6" id="KW-0288">FMN</keyword>
<dbReference type="NCBIfam" id="TIGR01947">
    <property type="entry name" value="rnfG"/>
    <property type="match status" value="1"/>
</dbReference>
<keyword evidence="5 6" id="KW-0249">Electron transport</keyword>
<evidence type="ECO:0000256" key="4">
    <source>
        <dbReference type="ARBA" id="ARBA00022643"/>
    </source>
</evidence>
<keyword evidence="2 6" id="KW-0597">Phosphoprotein</keyword>
<evidence type="ECO:0000256" key="2">
    <source>
        <dbReference type="ARBA" id="ARBA00022553"/>
    </source>
</evidence>
<proteinExistence type="inferred from homology"/>
<dbReference type="InterPro" id="IPR010209">
    <property type="entry name" value="Ion_transpt_RnfG/RsxG"/>
</dbReference>
<accession>A0A1Z4VP23</accession>
<dbReference type="HAMAP" id="MF_00479">
    <property type="entry name" value="RsxG_RnfG"/>
    <property type="match status" value="1"/>
</dbReference>
<protein>
    <recommendedName>
        <fullName evidence="6">Ion-translocating oxidoreductase complex subunit G</fullName>
        <ecNumber evidence="6">7.-.-.-</ecNumber>
    </recommendedName>
    <alternativeName>
        <fullName evidence="6">Rnf electron transport complex subunit G</fullName>
    </alternativeName>
</protein>
<reference evidence="8 9" key="1">
    <citation type="submission" date="2017-05" db="EMBL/GenBank/DDBJ databases">
        <title>Thiocyanate degradation by Thiohalobacter thiocyanaticus FOKN1.</title>
        <authorList>
            <person name="Oshiki M."/>
            <person name="Fukushima T."/>
            <person name="Kawano S."/>
            <person name="Nakagawa J."/>
        </authorList>
    </citation>
    <scope>NUCLEOTIDE SEQUENCE [LARGE SCALE GENOMIC DNA]</scope>
    <source>
        <strain evidence="8 9">FOKN1</strain>
    </source>
</reference>
<dbReference type="SMART" id="SM00900">
    <property type="entry name" value="FMN_bind"/>
    <property type="match status" value="1"/>
</dbReference>
<dbReference type="NCBIfam" id="NF002519">
    <property type="entry name" value="PRK01908.1"/>
    <property type="match status" value="1"/>
</dbReference>
<dbReference type="GO" id="GO:0005886">
    <property type="term" value="C:plasma membrane"/>
    <property type="evidence" value="ECO:0007669"/>
    <property type="project" value="UniProtKB-SubCell"/>
</dbReference>
<organism evidence="8 9">
    <name type="scientific">Thiohalobacter thiocyanaticus</name>
    <dbReference type="NCBI Taxonomy" id="585455"/>
    <lineage>
        <taxon>Bacteria</taxon>
        <taxon>Pseudomonadati</taxon>
        <taxon>Pseudomonadota</taxon>
        <taxon>Gammaproteobacteria</taxon>
        <taxon>Thiohalobacterales</taxon>
        <taxon>Thiohalobacteraceae</taxon>
        <taxon>Thiohalobacter</taxon>
    </lineage>
</organism>
<dbReference type="PIRSF" id="PIRSF006091">
    <property type="entry name" value="E_trnsport_RnfG"/>
    <property type="match status" value="1"/>
</dbReference>
<keyword evidence="6" id="KW-0812">Transmembrane</keyword>
<keyword evidence="9" id="KW-1185">Reference proteome</keyword>
<evidence type="ECO:0000313" key="9">
    <source>
        <dbReference type="Proteomes" id="UP000218765"/>
    </source>
</evidence>
<dbReference type="EMBL" id="AP018052">
    <property type="protein sequence ID" value="BAZ93367.1"/>
    <property type="molecule type" value="Genomic_DNA"/>
</dbReference>
<keyword evidence="1 6" id="KW-0813">Transport</keyword>
<keyword evidence="3 6" id="KW-0285">Flavoprotein</keyword>
<evidence type="ECO:0000256" key="6">
    <source>
        <dbReference type="HAMAP-Rule" id="MF_00479"/>
    </source>
</evidence>
<comment type="function">
    <text evidence="6">Part of a membrane-bound complex that couples electron transfer with translocation of ions across the membrane.</text>
</comment>
<evidence type="ECO:0000259" key="7">
    <source>
        <dbReference type="SMART" id="SM00900"/>
    </source>
</evidence>
<keyword evidence="8" id="KW-0830">Ubiquinone</keyword>
<dbReference type="PANTHER" id="PTHR36118:SF1">
    <property type="entry name" value="ION-TRANSLOCATING OXIDOREDUCTASE COMPLEX SUBUNIT G"/>
    <property type="match status" value="1"/>
</dbReference>
<evidence type="ECO:0000256" key="3">
    <source>
        <dbReference type="ARBA" id="ARBA00022630"/>
    </source>
</evidence>
<dbReference type="InterPro" id="IPR007329">
    <property type="entry name" value="FMN-bd"/>
</dbReference>
<comment type="cofactor">
    <cofactor evidence="6">
        <name>FMN</name>
        <dbReference type="ChEBI" id="CHEBI:58210"/>
    </cofactor>
</comment>
<comment type="similarity">
    <text evidence="6">Belongs to the RnfG family.</text>
</comment>
<evidence type="ECO:0000313" key="8">
    <source>
        <dbReference type="EMBL" id="BAZ93367.1"/>
    </source>
</evidence>